<dbReference type="Proteomes" id="UP001370348">
    <property type="component" value="Chromosome"/>
</dbReference>
<feature type="region of interest" description="Disordered" evidence="9">
    <location>
        <begin position="1"/>
        <end position="54"/>
    </location>
</feature>
<dbReference type="SUPFAM" id="SSF55874">
    <property type="entry name" value="ATPase domain of HSP90 chaperone/DNA topoisomerase II/histidine kinase"/>
    <property type="match status" value="1"/>
</dbReference>
<feature type="transmembrane region" description="Helical" evidence="10">
    <location>
        <begin position="177"/>
        <end position="198"/>
    </location>
</feature>
<evidence type="ECO:0000313" key="13">
    <source>
        <dbReference type="Proteomes" id="UP001370348"/>
    </source>
</evidence>
<name>A0ABZ2LTM4_9BACT</name>
<feature type="transmembrane region" description="Helical" evidence="10">
    <location>
        <begin position="218"/>
        <end position="235"/>
    </location>
</feature>
<dbReference type="PROSITE" id="PS50109">
    <property type="entry name" value="HIS_KIN"/>
    <property type="match status" value="1"/>
</dbReference>
<feature type="transmembrane region" description="Helical" evidence="10">
    <location>
        <begin position="90"/>
        <end position="110"/>
    </location>
</feature>
<evidence type="ECO:0000256" key="7">
    <source>
        <dbReference type="ARBA" id="ARBA00022840"/>
    </source>
</evidence>
<feature type="transmembrane region" description="Helical" evidence="10">
    <location>
        <begin position="146"/>
        <end position="165"/>
    </location>
</feature>
<sequence length="514" mass="53913">MANEGRNRTDPGEGRRRTDPGSRSRPDPGESLPPQRPPSTSRPSLSLQTSRALRDRADRVVDRVTEQAGRTGRSRRRYFAEQGSKLAGRLLPTAAAIGALTGVVTILDLFAREPPALATVAGAGVAMGLGVCALLVPSMHRRGVDALLAVSIAASCITMLGWGLIARATGGPESPYLMIIALVGFAIAATVPLPPWIAVVNASASYVGLWVATGSAPLHAHVTLVMSGIGGVVLARSRHHVSLATFRRIERLSAAVSRMRRVQEQLVVVEKLEALRVLVGGMAHELNNALAVSVASNQQAAKTLAASPSENASHVAQVSQVSQVSAAPTEAALAAIQRSDGGLARIRRTVDRLRRFAMSSEGILEPADVAAMLDFALESAIGRARSGVVVLRHYDPSVGAIECHVAALAEALFQIARNAVESMPGGGTIQASVRSEGDRVVLSVSDEGHGIPPDELAHVFDPFYSRGPRRTAKSGLGLSAVYGLVSALGGNVEIQSDVGKGTEVAIVLPRRRRT</sequence>
<keyword evidence="10" id="KW-1133">Transmembrane helix</keyword>
<keyword evidence="10" id="KW-0472">Membrane</keyword>
<dbReference type="Gene3D" id="1.10.287.130">
    <property type="match status" value="1"/>
</dbReference>
<dbReference type="CDD" id="cd00075">
    <property type="entry name" value="HATPase"/>
    <property type="match status" value="1"/>
</dbReference>
<evidence type="ECO:0000256" key="10">
    <source>
        <dbReference type="SAM" id="Phobius"/>
    </source>
</evidence>
<dbReference type="GO" id="GO:0016301">
    <property type="term" value="F:kinase activity"/>
    <property type="evidence" value="ECO:0007669"/>
    <property type="project" value="UniProtKB-KW"/>
</dbReference>
<feature type="compositionally biased region" description="Basic and acidic residues" evidence="9">
    <location>
        <begin position="1"/>
        <end position="28"/>
    </location>
</feature>
<dbReference type="EMBL" id="CP089984">
    <property type="protein sequence ID" value="WXB12959.1"/>
    <property type="molecule type" value="Genomic_DNA"/>
</dbReference>
<dbReference type="Pfam" id="PF02518">
    <property type="entry name" value="HATPase_c"/>
    <property type="match status" value="1"/>
</dbReference>
<keyword evidence="6 12" id="KW-0418">Kinase</keyword>
<organism evidence="12 13">
    <name type="scientific">Pendulispora albinea</name>
    <dbReference type="NCBI Taxonomy" id="2741071"/>
    <lineage>
        <taxon>Bacteria</taxon>
        <taxon>Pseudomonadati</taxon>
        <taxon>Myxococcota</taxon>
        <taxon>Myxococcia</taxon>
        <taxon>Myxococcales</taxon>
        <taxon>Sorangiineae</taxon>
        <taxon>Pendulisporaceae</taxon>
        <taxon>Pendulispora</taxon>
    </lineage>
</organism>
<feature type="compositionally biased region" description="Low complexity" evidence="9">
    <location>
        <begin position="38"/>
        <end position="51"/>
    </location>
</feature>
<evidence type="ECO:0000256" key="4">
    <source>
        <dbReference type="ARBA" id="ARBA00022679"/>
    </source>
</evidence>
<evidence type="ECO:0000256" key="1">
    <source>
        <dbReference type="ARBA" id="ARBA00000085"/>
    </source>
</evidence>
<keyword evidence="4" id="KW-0808">Transferase</keyword>
<reference evidence="12 13" key="1">
    <citation type="submission" date="2021-12" db="EMBL/GenBank/DDBJ databases">
        <title>Discovery of the Pendulisporaceae a myxobacterial family with distinct sporulation behavior and unique specialized metabolism.</title>
        <authorList>
            <person name="Garcia R."/>
            <person name="Popoff A."/>
            <person name="Bader C.D."/>
            <person name="Loehr J."/>
            <person name="Walesch S."/>
            <person name="Walt C."/>
            <person name="Boldt J."/>
            <person name="Bunk B."/>
            <person name="Haeckl F.J.F.P.J."/>
            <person name="Gunesch A.P."/>
            <person name="Birkelbach J."/>
            <person name="Nuebel U."/>
            <person name="Pietschmann T."/>
            <person name="Bach T."/>
            <person name="Mueller R."/>
        </authorList>
    </citation>
    <scope>NUCLEOTIDE SEQUENCE [LARGE SCALE GENOMIC DNA]</scope>
    <source>
        <strain evidence="12 13">MSr11954</strain>
    </source>
</reference>
<dbReference type="SMART" id="SM00387">
    <property type="entry name" value="HATPase_c"/>
    <property type="match status" value="1"/>
</dbReference>
<gene>
    <name evidence="12" type="ORF">LZC94_34555</name>
</gene>
<evidence type="ECO:0000256" key="2">
    <source>
        <dbReference type="ARBA" id="ARBA00012438"/>
    </source>
</evidence>
<dbReference type="InterPro" id="IPR005467">
    <property type="entry name" value="His_kinase_dom"/>
</dbReference>
<evidence type="ECO:0000256" key="8">
    <source>
        <dbReference type="ARBA" id="ARBA00023012"/>
    </source>
</evidence>
<proteinExistence type="predicted"/>
<evidence type="ECO:0000256" key="6">
    <source>
        <dbReference type="ARBA" id="ARBA00022777"/>
    </source>
</evidence>
<keyword evidence="10" id="KW-0812">Transmembrane</keyword>
<dbReference type="PRINTS" id="PR00344">
    <property type="entry name" value="BCTRLSENSOR"/>
</dbReference>
<keyword evidence="3" id="KW-0597">Phosphoprotein</keyword>
<keyword evidence="5" id="KW-0547">Nucleotide-binding</keyword>
<dbReference type="RefSeq" id="WP_394822579.1">
    <property type="nucleotide sequence ID" value="NZ_CP089984.1"/>
</dbReference>
<evidence type="ECO:0000313" key="12">
    <source>
        <dbReference type="EMBL" id="WXB12959.1"/>
    </source>
</evidence>
<feature type="transmembrane region" description="Helical" evidence="10">
    <location>
        <begin position="117"/>
        <end position="140"/>
    </location>
</feature>
<dbReference type="InterPro" id="IPR036890">
    <property type="entry name" value="HATPase_C_sf"/>
</dbReference>
<dbReference type="InterPro" id="IPR004358">
    <property type="entry name" value="Sig_transdc_His_kin-like_C"/>
</dbReference>
<evidence type="ECO:0000256" key="9">
    <source>
        <dbReference type="SAM" id="MobiDB-lite"/>
    </source>
</evidence>
<comment type="catalytic activity">
    <reaction evidence="1">
        <text>ATP + protein L-histidine = ADP + protein N-phospho-L-histidine.</text>
        <dbReference type="EC" id="2.7.13.3"/>
    </reaction>
</comment>
<keyword evidence="7" id="KW-0067">ATP-binding</keyword>
<dbReference type="InterPro" id="IPR003594">
    <property type="entry name" value="HATPase_dom"/>
</dbReference>
<protein>
    <recommendedName>
        <fullName evidence="2">histidine kinase</fullName>
        <ecNumber evidence="2">2.7.13.3</ecNumber>
    </recommendedName>
</protein>
<evidence type="ECO:0000259" key="11">
    <source>
        <dbReference type="PROSITE" id="PS50109"/>
    </source>
</evidence>
<keyword evidence="8" id="KW-0902">Two-component regulatory system</keyword>
<accession>A0ABZ2LTM4</accession>
<dbReference type="PANTHER" id="PTHR43065">
    <property type="entry name" value="SENSOR HISTIDINE KINASE"/>
    <property type="match status" value="1"/>
</dbReference>
<feature type="domain" description="Histidine kinase" evidence="11">
    <location>
        <begin position="281"/>
        <end position="512"/>
    </location>
</feature>
<keyword evidence="13" id="KW-1185">Reference proteome</keyword>
<dbReference type="Gene3D" id="3.30.565.10">
    <property type="entry name" value="Histidine kinase-like ATPase, C-terminal domain"/>
    <property type="match status" value="1"/>
</dbReference>
<evidence type="ECO:0000256" key="5">
    <source>
        <dbReference type="ARBA" id="ARBA00022741"/>
    </source>
</evidence>
<dbReference type="EC" id="2.7.13.3" evidence="2"/>
<evidence type="ECO:0000256" key="3">
    <source>
        <dbReference type="ARBA" id="ARBA00022553"/>
    </source>
</evidence>
<dbReference type="PANTHER" id="PTHR43065:SF10">
    <property type="entry name" value="PEROXIDE STRESS-ACTIVATED HISTIDINE KINASE MAK3"/>
    <property type="match status" value="1"/>
</dbReference>